<protein>
    <recommendedName>
        <fullName evidence="2">AB hydrolase-1 domain-containing protein</fullName>
    </recommendedName>
</protein>
<feature type="compositionally biased region" description="Low complexity" evidence="1">
    <location>
        <begin position="179"/>
        <end position="193"/>
    </location>
</feature>
<sequence length="310" mass="33704">MEILRSGRVVVALLLLRLRHLLLRRARRLLSLVALRDALLSLLFLRHHLVPAPSPSAPALRPSLHLWIPSPLLRRLRPPRPRSSSSTASAATPSGSGSARSGPSPAPSTSTSPISSSSADPNPDLNRNRKPLILDRWRSKRGGGGGAVERVVILSAGCARAGGEGGARPEGGEGRERGAAPAAPRGPAHAPLPVHAPPPKWVPDFLLRDFIQVMYLDQRKERVELLKELLEKGTGMDPLPVLTQETLILWGDQDRVFPLNLAHKLQKHLGEKSRLEIIKDAGHALQLEKAAQVNRLIEQFLLDANNCRSA</sequence>
<dbReference type="InterPro" id="IPR052370">
    <property type="entry name" value="Meta-cleavage_hydrolase"/>
</dbReference>
<accession>A0A6V7NVH0</accession>
<organism evidence="3">
    <name type="scientific">Ananas comosus var. bracteatus</name>
    <name type="common">red pineapple</name>
    <dbReference type="NCBI Taxonomy" id="296719"/>
    <lineage>
        <taxon>Eukaryota</taxon>
        <taxon>Viridiplantae</taxon>
        <taxon>Streptophyta</taxon>
        <taxon>Embryophyta</taxon>
        <taxon>Tracheophyta</taxon>
        <taxon>Spermatophyta</taxon>
        <taxon>Magnoliopsida</taxon>
        <taxon>Liliopsida</taxon>
        <taxon>Poales</taxon>
        <taxon>Bromeliaceae</taxon>
        <taxon>Bromelioideae</taxon>
        <taxon>Ananas</taxon>
    </lineage>
</organism>
<evidence type="ECO:0000313" key="3">
    <source>
        <dbReference type="EMBL" id="CAD1822572.1"/>
    </source>
</evidence>
<evidence type="ECO:0000259" key="2">
    <source>
        <dbReference type="Pfam" id="PF00561"/>
    </source>
</evidence>
<feature type="region of interest" description="Disordered" evidence="1">
    <location>
        <begin position="160"/>
        <end position="195"/>
    </location>
</feature>
<gene>
    <name evidence="3" type="ORF">CB5_LOCUS5783</name>
</gene>
<dbReference type="Pfam" id="PF00561">
    <property type="entry name" value="Abhydrolase_1"/>
    <property type="match status" value="1"/>
</dbReference>
<dbReference type="InterPro" id="IPR000073">
    <property type="entry name" value="AB_hydrolase_1"/>
</dbReference>
<feature type="compositionally biased region" description="Low complexity" evidence="1">
    <location>
        <begin position="82"/>
        <end position="119"/>
    </location>
</feature>
<dbReference type="PANTHER" id="PTHR43139">
    <property type="entry name" value="SI:DKEY-122A22.2"/>
    <property type="match status" value="1"/>
</dbReference>
<proteinExistence type="predicted"/>
<dbReference type="InterPro" id="IPR029058">
    <property type="entry name" value="AB_hydrolase_fold"/>
</dbReference>
<dbReference type="Gene3D" id="3.40.50.1820">
    <property type="entry name" value="alpha/beta hydrolase"/>
    <property type="match status" value="1"/>
</dbReference>
<feature type="region of interest" description="Disordered" evidence="1">
    <location>
        <begin position="77"/>
        <end position="144"/>
    </location>
</feature>
<feature type="domain" description="AB hydrolase-1" evidence="2">
    <location>
        <begin position="239"/>
        <end position="290"/>
    </location>
</feature>
<name>A0A6V7NVH0_ANACO</name>
<evidence type="ECO:0000256" key="1">
    <source>
        <dbReference type="SAM" id="MobiDB-lite"/>
    </source>
</evidence>
<dbReference type="PANTHER" id="PTHR43139:SF37">
    <property type="entry name" value="ALPHA_BETA-HYDROLASES SUPERFAMILY PROTEIN"/>
    <property type="match status" value="1"/>
</dbReference>
<dbReference type="EMBL" id="LR862142">
    <property type="protein sequence ID" value="CAD1822572.1"/>
    <property type="molecule type" value="Genomic_DNA"/>
</dbReference>
<reference evidence="3" key="1">
    <citation type="submission" date="2020-07" db="EMBL/GenBank/DDBJ databases">
        <authorList>
            <person name="Lin J."/>
        </authorList>
    </citation>
    <scope>NUCLEOTIDE SEQUENCE</scope>
</reference>
<dbReference type="SUPFAM" id="SSF53474">
    <property type="entry name" value="alpha/beta-Hydrolases"/>
    <property type="match status" value="1"/>
</dbReference>
<feature type="compositionally biased region" description="Gly residues" evidence="1">
    <location>
        <begin position="160"/>
        <end position="169"/>
    </location>
</feature>
<dbReference type="AlphaFoldDB" id="A0A6V7NVH0"/>